<dbReference type="SUPFAM" id="SSF48403">
    <property type="entry name" value="Ankyrin repeat"/>
    <property type="match status" value="1"/>
</dbReference>
<dbReference type="VEuPathDB" id="TrichDB:TVAGG3_1033970"/>
<evidence type="ECO:0000256" key="1">
    <source>
        <dbReference type="PROSITE-ProRule" id="PRU00023"/>
    </source>
</evidence>
<feature type="repeat" description="ANK" evidence="1">
    <location>
        <begin position="542"/>
        <end position="573"/>
    </location>
</feature>
<feature type="domain" description="DUF3447" evidence="2">
    <location>
        <begin position="197"/>
        <end position="272"/>
    </location>
</feature>
<dbReference type="Pfam" id="PF12796">
    <property type="entry name" value="Ank_2"/>
    <property type="match status" value="2"/>
</dbReference>
<dbReference type="Proteomes" id="UP000001542">
    <property type="component" value="Unassembled WGS sequence"/>
</dbReference>
<feature type="repeat" description="ANK" evidence="1">
    <location>
        <begin position="509"/>
        <end position="541"/>
    </location>
</feature>
<dbReference type="InterPro" id="IPR002110">
    <property type="entry name" value="Ankyrin_rpt"/>
</dbReference>
<dbReference type="PROSITE" id="PS50088">
    <property type="entry name" value="ANK_REPEAT"/>
    <property type="match status" value="8"/>
</dbReference>
<dbReference type="PANTHER" id="PTHR24182:SF13">
    <property type="entry name" value="LD18443P"/>
    <property type="match status" value="1"/>
</dbReference>
<dbReference type="SMR" id="A2ET20"/>
<dbReference type="VEuPathDB" id="TrichDB:TVAG_298290"/>
<dbReference type="Pfam" id="PF13637">
    <property type="entry name" value="Ank_4"/>
    <property type="match status" value="1"/>
</dbReference>
<protein>
    <submittedName>
        <fullName evidence="3">Ankyrin repeat protein, putative</fullName>
    </submittedName>
</protein>
<dbReference type="RefSeq" id="XP_001316432.1">
    <property type="nucleotide sequence ID" value="XM_001316397.1"/>
</dbReference>
<gene>
    <name evidence="3" type="ORF">TVAG_298290</name>
</gene>
<dbReference type="InterPro" id="IPR020683">
    <property type="entry name" value="DUF3447"/>
</dbReference>
<dbReference type="Pfam" id="PF00023">
    <property type="entry name" value="Ank"/>
    <property type="match status" value="2"/>
</dbReference>
<dbReference type="OrthoDB" id="341259at2759"/>
<dbReference type="KEGG" id="tva:4762060"/>
<dbReference type="EMBL" id="DS113482">
    <property type="protein sequence ID" value="EAY04209.1"/>
    <property type="molecule type" value="Genomic_DNA"/>
</dbReference>
<feature type="repeat" description="ANK" evidence="1">
    <location>
        <begin position="476"/>
        <end position="508"/>
    </location>
</feature>
<evidence type="ECO:0000313" key="3">
    <source>
        <dbReference type="EMBL" id="EAY04209.1"/>
    </source>
</evidence>
<name>A2ET20_TRIV3</name>
<reference evidence="3" key="2">
    <citation type="journal article" date="2007" name="Science">
        <title>Draft genome sequence of the sexually transmitted pathogen Trichomonas vaginalis.</title>
        <authorList>
            <person name="Carlton J.M."/>
            <person name="Hirt R.P."/>
            <person name="Silva J.C."/>
            <person name="Delcher A.L."/>
            <person name="Schatz M."/>
            <person name="Zhao Q."/>
            <person name="Wortman J.R."/>
            <person name="Bidwell S.L."/>
            <person name="Alsmark U.C.M."/>
            <person name="Besteiro S."/>
            <person name="Sicheritz-Ponten T."/>
            <person name="Noel C.J."/>
            <person name="Dacks J.B."/>
            <person name="Foster P.G."/>
            <person name="Simillion C."/>
            <person name="Van de Peer Y."/>
            <person name="Miranda-Saavedra D."/>
            <person name="Barton G.J."/>
            <person name="Westrop G.D."/>
            <person name="Mueller S."/>
            <person name="Dessi D."/>
            <person name="Fiori P.L."/>
            <person name="Ren Q."/>
            <person name="Paulsen I."/>
            <person name="Zhang H."/>
            <person name="Bastida-Corcuera F.D."/>
            <person name="Simoes-Barbosa A."/>
            <person name="Brown M.T."/>
            <person name="Hayes R.D."/>
            <person name="Mukherjee M."/>
            <person name="Okumura C.Y."/>
            <person name="Schneider R."/>
            <person name="Smith A.J."/>
            <person name="Vanacova S."/>
            <person name="Villalvazo M."/>
            <person name="Haas B.J."/>
            <person name="Pertea M."/>
            <person name="Feldblyum T.V."/>
            <person name="Utterback T.R."/>
            <person name="Shu C.L."/>
            <person name="Osoegawa K."/>
            <person name="de Jong P.J."/>
            <person name="Hrdy I."/>
            <person name="Horvathova L."/>
            <person name="Zubacova Z."/>
            <person name="Dolezal P."/>
            <person name="Malik S.B."/>
            <person name="Logsdon J.M. Jr."/>
            <person name="Henze K."/>
            <person name="Gupta A."/>
            <person name="Wang C.C."/>
            <person name="Dunne R.L."/>
            <person name="Upcroft J.A."/>
            <person name="Upcroft P."/>
            <person name="White O."/>
            <person name="Salzberg S.L."/>
            <person name="Tang P."/>
            <person name="Chiu C.-H."/>
            <person name="Lee Y.-S."/>
            <person name="Embley T.M."/>
            <person name="Coombs G.H."/>
            <person name="Mottram J.C."/>
            <person name="Tachezy J."/>
            <person name="Fraser-Liggett C.M."/>
            <person name="Johnson P.J."/>
        </authorList>
    </citation>
    <scope>NUCLEOTIDE SEQUENCE [LARGE SCALE GENOMIC DNA]</scope>
    <source>
        <strain evidence="3">G3</strain>
    </source>
</reference>
<feature type="repeat" description="ANK" evidence="1">
    <location>
        <begin position="344"/>
        <end position="376"/>
    </location>
</feature>
<keyword evidence="4" id="KW-1185">Reference proteome</keyword>
<dbReference type="AlphaFoldDB" id="A2ET20"/>
<dbReference type="eggNOG" id="KOG4177">
    <property type="taxonomic scope" value="Eukaryota"/>
</dbReference>
<sequence length="573" mass="65648">MSEQSTQLNKFLELRSIYKYHIDLYIALYQLKTEKEEELKTIYQMIKTELIDSMKYLPTNVIKDILNIIPYNNRYAKSYLSLAKLIFDEYHVKEVNNVISISHNLFFEEYGILLDSFFDFKKFNSKNLEIHTENTIYRAIMNNDLERFIIFTETEEFYEKQKLKSELYPYSIKGYSLLELCCYHGSVDCFKLLRTKFNSEITQKCLELSFLGRNAEIMSECLKYQKPDKECMEYAIISHNIDFVTFLMNEYNIEISLDYCAKYNNLEAFLVYFDQTNDINQCFVYSVMFNIPSLFDHFLSLDANINEKNKNGETVLHIAAKTNSKETAEHLISHGANINEKDKNGKTALHYAAKTNSKETAEHLISHGANINEKDKNGKTALHYAAMANNKETAEHLISHGANINEKDKYGKATLYYAVMANNKKTAELLISHGANINEKDKYGKATLHYAVMANNKKTAELLISHGANINEKDKYGETALHMAAKDNCKKTAELLISHGANINEKDKYGETALHMAAKDNCKKTAELLISHGANINEKNEDGDTALQIAVRRNSKETAKLLISHGAKNDVTT</sequence>
<dbReference type="InterPro" id="IPR036770">
    <property type="entry name" value="Ankyrin_rpt-contain_sf"/>
</dbReference>
<reference evidence="3" key="1">
    <citation type="submission" date="2006-10" db="EMBL/GenBank/DDBJ databases">
        <authorList>
            <person name="Amadeo P."/>
            <person name="Zhao Q."/>
            <person name="Wortman J."/>
            <person name="Fraser-Liggett C."/>
            <person name="Carlton J."/>
        </authorList>
    </citation>
    <scope>NUCLEOTIDE SEQUENCE</scope>
    <source>
        <strain evidence="3">G3</strain>
    </source>
</reference>
<accession>A2ET20</accession>
<dbReference type="PANTHER" id="PTHR24182">
    <property type="entry name" value="ANKYRIN REPEAT AND SOCS BOX CONTAINING 4"/>
    <property type="match status" value="1"/>
</dbReference>
<feature type="repeat" description="ANK" evidence="1">
    <location>
        <begin position="443"/>
        <end position="475"/>
    </location>
</feature>
<dbReference type="SUPFAM" id="SSF140860">
    <property type="entry name" value="Pseudo ankyrin repeat-like"/>
    <property type="match status" value="1"/>
</dbReference>
<dbReference type="STRING" id="5722.A2ET20"/>
<dbReference type="PROSITE" id="PS50297">
    <property type="entry name" value="ANK_REP_REGION"/>
    <property type="match status" value="8"/>
</dbReference>
<dbReference type="Pfam" id="PF11929">
    <property type="entry name" value="DUF3447"/>
    <property type="match status" value="1"/>
</dbReference>
<keyword evidence="1" id="KW-0040">ANK repeat</keyword>
<evidence type="ECO:0000313" key="4">
    <source>
        <dbReference type="Proteomes" id="UP000001542"/>
    </source>
</evidence>
<organism evidence="3 4">
    <name type="scientific">Trichomonas vaginalis (strain ATCC PRA-98 / G3)</name>
    <dbReference type="NCBI Taxonomy" id="412133"/>
    <lineage>
        <taxon>Eukaryota</taxon>
        <taxon>Metamonada</taxon>
        <taxon>Parabasalia</taxon>
        <taxon>Trichomonadida</taxon>
        <taxon>Trichomonadidae</taxon>
        <taxon>Trichomonas</taxon>
    </lineage>
</organism>
<dbReference type="SMART" id="SM00248">
    <property type="entry name" value="ANK"/>
    <property type="match status" value="11"/>
</dbReference>
<proteinExistence type="predicted"/>
<evidence type="ECO:0000259" key="2">
    <source>
        <dbReference type="Pfam" id="PF11929"/>
    </source>
</evidence>
<dbReference type="InParanoid" id="A2ET20"/>
<dbReference type="PRINTS" id="PR01415">
    <property type="entry name" value="ANKYRIN"/>
</dbReference>
<dbReference type="Gene3D" id="1.25.40.20">
    <property type="entry name" value="Ankyrin repeat-containing domain"/>
    <property type="match status" value="2"/>
</dbReference>
<feature type="repeat" description="ANK" evidence="1">
    <location>
        <begin position="377"/>
        <end position="409"/>
    </location>
</feature>
<feature type="repeat" description="ANK" evidence="1">
    <location>
        <begin position="410"/>
        <end position="442"/>
    </location>
</feature>
<feature type="repeat" description="ANK" evidence="1">
    <location>
        <begin position="311"/>
        <end position="343"/>
    </location>
</feature>